<keyword evidence="6" id="KW-1185">Reference proteome</keyword>
<dbReference type="SFLD" id="SFLDG01129">
    <property type="entry name" value="C1.5:_HAD__Beta-PGM__Phosphata"/>
    <property type="match status" value="1"/>
</dbReference>
<evidence type="ECO:0000256" key="4">
    <source>
        <dbReference type="ARBA" id="ARBA00023277"/>
    </source>
</evidence>
<dbReference type="PANTHER" id="PTHR43434">
    <property type="entry name" value="PHOSPHOGLYCOLATE PHOSPHATASE"/>
    <property type="match status" value="1"/>
</dbReference>
<dbReference type="OrthoDB" id="9776368at2"/>
<keyword evidence="4" id="KW-0119">Carbohydrate metabolism</keyword>
<dbReference type="InterPro" id="IPR023198">
    <property type="entry name" value="PGP-like_dom2"/>
</dbReference>
<dbReference type="SUPFAM" id="SSF56784">
    <property type="entry name" value="HAD-like"/>
    <property type="match status" value="1"/>
</dbReference>
<dbReference type="InterPro" id="IPR006439">
    <property type="entry name" value="HAD-SF_hydro_IA"/>
</dbReference>
<gene>
    <name evidence="5" type="ORF">FLL45_02655</name>
</gene>
<dbReference type="InterPro" id="IPR036412">
    <property type="entry name" value="HAD-like_sf"/>
</dbReference>
<dbReference type="GO" id="GO:0005829">
    <property type="term" value="C:cytosol"/>
    <property type="evidence" value="ECO:0007669"/>
    <property type="project" value="TreeGrafter"/>
</dbReference>
<dbReference type="SFLD" id="SFLDS00003">
    <property type="entry name" value="Haloacid_Dehalogenase"/>
    <property type="match status" value="1"/>
</dbReference>
<dbReference type="NCBIfam" id="TIGR01549">
    <property type="entry name" value="HAD-SF-IA-v1"/>
    <property type="match status" value="1"/>
</dbReference>
<evidence type="ECO:0000256" key="3">
    <source>
        <dbReference type="ARBA" id="ARBA00022842"/>
    </source>
</evidence>
<evidence type="ECO:0000313" key="5">
    <source>
        <dbReference type="EMBL" id="TQV76872.1"/>
    </source>
</evidence>
<comment type="caution">
    <text evidence="5">The sequence shown here is derived from an EMBL/GenBank/DDBJ whole genome shotgun (WGS) entry which is preliminary data.</text>
</comment>
<reference evidence="5 6" key="1">
    <citation type="submission" date="2019-06" db="EMBL/GenBank/DDBJ databases">
        <title>Draft genome of Aliikangiella marina GYP-15.</title>
        <authorList>
            <person name="Wang G."/>
        </authorList>
    </citation>
    <scope>NUCLEOTIDE SEQUENCE [LARGE SCALE GENOMIC DNA]</scope>
    <source>
        <strain evidence="5 6">GYP-15</strain>
    </source>
</reference>
<evidence type="ECO:0000256" key="1">
    <source>
        <dbReference type="ARBA" id="ARBA00022723"/>
    </source>
</evidence>
<evidence type="ECO:0000313" key="6">
    <source>
        <dbReference type="Proteomes" id="UP000317839"/>
    </source>
</evidence>
<dbReference type="EMBL" id="VIKR01000001">
    <property type="protein sequence ID" value="TQV76872.1"/>
    <property type="molecule type" value="Genomic_DNA"/>
</dbReference>
<accession>A0A545TI30</accession>
<keyword evidence="2 5" id="KW-0378">Hydrolase</keyword>
<dbReference type="InterPro" id="IPR041492">
    <property type="entry name" value="HAD_2"/>
</dbReference>
<dbReference type="Gene3D" id="3.40.50.1000">
    <property type="entry name" value="HAD superfamily/HAD-like"/>
    <property type="match status" value="1"/>
</dbReference>
<evidence type="ECO:0000256" key="2">
    <source>
        <dbReference type="ARBA" id="ARBA00022801"/>
    </source>
</evidence>
<sequence length="219" mass="24038">MIQGVFFDFDGTLADTAPDLAAATNQLLINEGRAPLPFESLRPFVSGGSPALIKIGFGLEPFGDEFERLKQLFLNIYAEISLVHTKLFPGIDACLTFLENNNIPWGIVTNKPEFLTTPILNAMQLDTRASSVICGDTYSVKKPDPFPLTEAARIAGVDAEQCIYVGDDLRDIQAAKGAQMISICAEWGYLAGQNPLDWAADYYVEESDRLLDKLKSIVE</sequence>
<name>A0A545TI30_9GAMM</name>
<keyword evidence="3" id="KW-0460">Magnesium</keyword>
<dbReference type="InterPro" id="IPR023214">
    <property type="entry name" value="HAD_sf"/>
</dbReference>
<dbReference type="Pfam" id="PF13419">
    <property type="entry name" value="HAD_2"/>
    <property type="match status" value="1"/>
</dbReference>
<dbReference type="AlphaFoldDB" id="A0A545TI30"/>
<dbReference type="GO" id="GO:0006281">
    <property type="term" value="P:DNA repair"/>
    <property type="evidence" value="ECO:0007669"/>
    <property type="project" value="TreeGrafter"/>
</dbReference>
<dbReference type="GO" id="GO:0046872">
    <property type="term" value="F:metal ion binding"/>
    <property type="evidence" value="ECO:0007669"/>
    <property type="project" value="UniProtKB-KW"/>
</dbReference>
<dbReference type="Proteomes" id="UP000317839">
    <property type="component" value="Unassembled WGS sequence"/>
</dbReference>
<dbReference type="InterPro" id="IPR050155">
    <property type="entry name" value="HAD-like_hydrolase_sf"/>
</dbReference>
<dbReference type="Gene3D" id="1.10.150.240">
    <property type="entry name" value="Putative phosphatase, domain 2"/>
    <property type="match status" value="1"/>
</dbReference>
<organism evidence="5 6">
    <name type="scientific">Aliikangiella marina</name>
    <dbReference type="NCBI Taxonomy" id="1712262"/>
    <lineage>
        <taxon>Bacteria</taxon>
        <taxon>Pseudomonadati</taxon>
        <taxon>Pseudomonadota</taxon>
        <taxon>Gammaproteobacteria</taxon>
        <taxon>Oceanospirillales</taxon>
        <taxon>Pleioneaceae</taxon>
        <taxon>Aliikangiella</taxon>
    </lineage>
</organism>
<protein>
    <submittedName>
        <fullName evidence="5">HAD-IA family hydrolase</fullName>
    </submittedName>
</protein>
<proteinExistence type="predicted"/>
<dbReference type="RefSeq" id="WP_142888232.1">
    <property type="nucleotide sequence ID" value="NZ_VIKR01000001.1"/>
</dbReference>
<dbReference type="PANTHER" id="PTHR43434:SF23">
    <property type="entry name" value="PHOSPHOGLYCOLATE PHOSPHATASE"/>
    <property type="match status" value="1"/>
</dbReference>
<dbReference type="FunFam" id="3.40.50.1000:FF:000022">
    <property type="entry name" value="Phosphoglycolate phosphatase"/>
    <property type="match status" value="1"/>
</dbReference>
<keyword evidence="1" id="KW-0479">Metal-binding</keyword>
<dbReference type="GO" id="GO:0008967">
    <property type="term" value="F:phosphoglycolate phosphatase activity"/>
    <property type="evidence" value="ECO:0007669"/>
    <property type="project" value="TreeGrafter"/>
</dbReference>